<dbReference type="SUPFAM" id="SSF56784">
    <property type="entry name" value="HAD-like"/>
    <property type="match status" value="1"/>
</dbReference>
<dbReference type="PANTHER" id="PTHR10000:SF8">
    <property type="entry name" value="HAD SUPERFAMILY HYDROLASE-LIKE, TYPE 3"/>
    <property type="match status" value="1"/>
</dbReference>
<sequence>MTNYKAIVLDLDGTLLKKDETISSQNKEFLLEQKEQGVKVILATGRPINMTLQYHQELQLDTPIISLNGAVIFDRQEQKVVQQSIITPKEVEHAFEKVSDSAQVMISHTSKANYQMINLVGNYITENWPVEPTGAVPAPYEPILKLSVHFKDVSSASDALALLLARFEIANWGDSFEMTKKSVTKWHALQTVLHYFQILPEEVVAFGDGPNDVEMLKNVGTGVAMENGRFMAKKVAKYITTHHDQDGVAEFFKMNRKSLQIV</sequence>
<dbReference type="SFLD" id="SFLDS00003">
    <property type="entry name" value="Haloacid_Dehalogenase"/>
    <property type="match status" value="1"/>
</dbReference>
<dbReference type="OrthoDB" id="9790031at2"/>
<dbReference type="GO" id="GO:0005829">
    <property type="term" value="C:cytosol"/>
    <property type="evidence" value="ECO:0007669"/>
    <property type="project" value="TreeGrafter"/>
</dbReference>
<accession>A0A4Q0VPN8</accession>
<name>A0A4Q0VPN8_9BACI</name>
<dbReference type="PANTHER" id="PTHR10000">
    <property type="entry name" value="PHOSPHOSERINE PHOSPHATASE"/>
    <property type="match status" value="1"/>
</dbReference>
<dbReference type="GO" id="GO:0016791">
    <property type="term" value="F:phosphatase activity"/>
    <property type="evidence" value="ECO:0007669"/>
    <property type="project" value="UniProtKB-ARBA"/>
</dbReference>
<comment type="caution">
    <text evidence="1">The sequence shown here is derived from an EMBL/GenBank/DDBJ whole genome shotgun (WGS) entry which is preliminary data.</text>
</comment>
<evidence type="ECO:0000313" key="2">
    <source>
        <dbReference type="Proteomes" id="UP000290649"/>
    </source>
</evidence>
<dbReference type="Pfam" id="PF08282">
    <property type="entry name" value="Hydrolase_3"/>
    <property type="match status" value="1"/>
</dbReference>
<dbReference type="AlphaFoldDB" id="A0A4Q0VPN8"/>
<dbReference type="GO" id="GO:0000287">
    <property type="term" value="F:magnesium ion binding"/>
    <property type="evidence" value="ECO:0007669"/>
    <property type="project" value="TreeGrafter"/>
</dbReference>
<dbReference type="InterPro" id="IPR023214">
    <property type="entry name" value="HAD_sf"/>
</dbReference>
<dbReference type="EMBL" id="QOUX01000046">
    <property type="protein sequence ID" value="RXI98373.1"/>
    <property type="molecule type" value="Genomic_DNA"/>
</dbReference>
<dbReference type="NCBIfam" id="TIGR01484">
    <property type="entry name" value="HAD-SF-IIB"/>
    <property type="match status" value="1"/>
</dbReference>
<dbReference type="PROSITE" id="PS01229">
    <property type="entry name" value="COF_2"/>
    <property type="match status" value="1"/>
</dbReference>
<reference evidence="1 2" key="1">
    <citation type="journal article" date="2019" name="Int. J. Syst. Evol. Microbiol.">
        <title>Anaerobacillus alkaliphilus sp. nov., a novel alkaliphilic and moderately halophilic bacterium.</title>
        <authorList>
            <person name="Borsodi A.K."/>
            <person name="Aszalos J.M."/>
            <person name="Bihari P."/>
            <person name="Nagy I."/>
            <person name="Schumann P."/>
            <person name="Sproer C."/>
            <person name="Kovacs A.L."/>
            <person name="Boka K."/>
            <person name="Dobosy P."/>
            <person name="Ovari M."/>
            <person name="Szili-Kovacs T."/>
            <person name="Toth E."/>
        </authorList>
    </citation>
    <scope>NUCLEOTIDE SEQUENCE [LARGE SCALE GENOMIC DNA]</scope>
    <source>
        <strain evidence="1 2">B16-10</strain>
    </source>
</reference>
<gene>
    <name evidence="1" type="ORF">DS745_18790</name>
</gene>
<keyword evidence="1" id="KW-0378">Hydrolase</keyword>
<dbReference type="SFLD" id="SFLDG01140">
    <property type="entry name" value="C2.B:_Phosphomannomutase_and_P"/>
    <property type="match status" value="1"/>
</dbReference>
<dbReference type="Gene3D" id="3.40.50.1000">
    <property type="entry name" value="HAD superfamily/HAD-like"/>
    <property type="match status" value="1"/>
</dbReference>
<organism evidence="1 2">
    <name type="scientific">Anaerobacillus alkaliphilus</name>
    <dbReference type="NCBI Taxonomy" id="1548597"/>
    <lineage>
        <taxon>Bacteria</taxon>
        <taxon>Bacillati</taxon>
        <taxon>Bacillota</taxon>
        <taxon>Bacilli</taxon>
        <taxon>Bacillales</taxon>
        <taxon>Bacillaceae</taxon>
        <taxon>Anaerobacillus</taxon>
    </lineage>
</organism>
<proteinExistence type="predicted"/>
<dbReference type="InterPro" id="IPR000150">
    <property type="entry name" value="Cof"/>
</dbReference>
<dbReference type="RefSeq" id="WP_129079730.1">
    <property type="nucleotide sequence ID" value="NZ_QOUX01000046.1"/>
</dbReference>
<keyword evidence="2" id="KW-1185">Reference proteome</keyword>
<dbReference type="Gene3D" id="3.30.1240.10">
    <property type="match status" value="1"/>
</dbReference>
<dbReference type="NCBIfam" id="TIGR00099">
    <property type="entry name" value="Cof-subfamily"/>
    <property type="match status" value="1"/>
</dbReference>
<dbReference type="InterPro" id="IPR036412">
    <property type="entry name" value="HAD-like_sf"/>
</dbReference>
<dbReference type="CDD" id="cd07516">
    <property type="entry name" value="HAD_Pase"/>
    <property type="match status" value="1"/>
</dbReference>
<dbReference type="Proteomes" id="UP000290649">
    <property type="component" value="Unassembled WGS sequence"/>
</dbReference>
<protein>
    <submittedName>
        <fullName evidence="1">HAD family hydrolase</fullName>
    </submittedName>
</protein>
<evidence type="ECO:0000313" key="1">
    <source>
        <dbReference type="EMBL" id="RXI98373.1"/>
    </source>
</evidence>
<dbReference type="InterPro" id="IPR006379">
    <property type="entry name" value="HAD-SF_hydro_IIB"/>
</dbReference>